<protein>
    <recommendedName>
        <fullName evidence="5">DUF4890 domain-containing protein</fullName>
    </recommendedName>
</protein>
<accession>A0ABS8PUK1</accession>
<feature type="signal peptide" evidence="2">
    <location>
        <begin position="1"/>
        <end position="18"/>
    </location>
</feature>
<feature type="compositionally biased region" description="Polar residues" evidence="1">
    <location>
        <begin position="203"/>
        <end position="212"/>
    </location>
</feature>
<dbReference type="RefSeq" id="WP_231006705.1">
    <property type="nucleotide sequence ID" value="NZ_JAJNEC010000005.1"/>
</dbReference>
<evidence type="ECO:0000313" key="4">
    <source>
        <dbReference type="Proteomes" id="UP001199816"/>
    </source>
</evidence>
<evidence type="ECO:0000256" key="2">
    <source>
        <dbReference type="SAM" id="SignalP"/>
    </source>
</evidence>
<feature type="region of interest" description="Disordered" evidence="1">
    <location>
        <begin position="109"/>
        <end position="224"/>
    </location>
</feature>
<keyword evidence="4" id="KW-1185">Reference proteome</keyword>
<keyword evidence="2" id="KW-0732">Signal</keyword>
<feature type="compositionally biased region" description="Basic and acidic residues" evidence="1">
    <location>
        <begin position="175"/>
        <end position="188"/>
    </location>
</feature>
<evidence type="ECO:0008006" key="5">
    <source>
        <dbReference type="Google" id="ProtNLM"/>
    </source>
</evidence>
<evidence type="ECO:0000313" key="3">
    <source>
        <dbReference type="EMBL" id="MCD2424585.1"/>
    </source>
</evidence>
<name>A0ABS8PUK1_9BACT</name>
<gene>
    <name evidence="3" type="ORF">LQ567_17525</name>
</gene>
<reference evidence="3 4" key="1">
    <citation type="submission" date="2021-11" db="EMBL/GenBank/DDBJ databases">
        <title>Genomic of Niabella pedocola.</title>
        <authorList>
            <person name="Wu T."/>
        </authorList>
    </citation>
    <scope>NUCLEOTIDE SEQUENCE [LARGE SCALE GENOMIC DNA]</scope>
    <source>
        <strain evidence="3 4">JCM 31011</strain>
    </source>
</reference>
<dbReference type="EMBL" id="JAJNEC010000005">
    <property type="protein sequence ID" value="MCD2424585.1"/>
    <property type="molecule type" value="Genomic_DNA"/>
</dbReference>
<sequence>MKSVFFAGLLFVTVTATAQDIPSRPNEGIQRTETRRERYDVYQKLKLTADQKSRLIALQKEGKAAVSAVRKDDALAPAEKKEKLRALQQQQAQKRNALLTPEQQKIWEQEASGQKGDKQQWVTVDRRNTTKSPGRDDNQLSQTSDKHNPQLKLSADQQQKMKDLQQTFKTQARGIRQDNRLSAEEKKSRINGLKKEFRKKQKNVLTDEQWQQWKDKDRKNISKK</sequence>
<comment type="caution">
    <text evidence="3">The sequence shown here is derived from an EMBL/GenBank/DDBJ whole genome shotgun (WGS) entry which is preliminary data.</text>
</comment>
<feature type="chain" id="PRO_5047409889" description="DUF4890 domain-containing protein" evidence="2">
    <location>
        <begin position="19"/>
        <end position="224"/>
    </location>
</feature>
<evidence type="ECO:0000256" key="1">
    <source>
        <dbReference type="SAM" id="MobiDB-lite"/>
    </source>
</evidence>
<feature type="compositionally biased region" description="Basic and acidic residues" evidence="1">
    <location>
        <begin position="124"/>
        <end position="148"/>
    </location>
</feature>
<proteinExistence type="predicted"/>
<feature type="compositionally biased region" description="Basic and acidic residues" evidence="1">
    <location>
        <begin position="213"/>
        <end position="224"/>
    </location>
</feature>
<organism evidence="3 4">
    <name type="scientific">Niabella pedocola</name>
    <dbReference type="NCBI Taxonomy" id="1752077"/>
    <lineage>
        <taxon>Bacteria</taxon>
        <taxon>Pseudomonadati</taxon>
        <taxon>Bacteroidota</taxon>
        <taxon>Chitinophagia</taxon>
        <taxon>Chitinophagales</taxon>
        <taxon>Chitinophagaceae</taxon>
        <taxon>Niabella</taxon>
    </lineage>
</organism>
<dbReference type="Proteomes" id="UP001199816">
    <property type="component" value="Unassembled WGS sequence"/>
</dbReference>